<comment type="similarity">
    <text evidence="2">Belongs to the glycosyl hydrolase 20 family.</text>
</comment>
<name>A0A4R6QQI4_9BURK</name>
<evidence type="ECO:0000256" key="7">
    <source>
        <dbReference type="ARBA" id="ARBA00033000"/>
    </source>
</evidence>
<evidence type="ECO:0000256" key="4">
    <source>
        <dbReference type="ARBA" id="ARBA00022801"/>
    </source>
</evidence>
<dbReference type="PANTHER" id="PTHR22600">
    <property type="entry name" value="BETA-HEXOSAMINIDASE"/>
    <property type="match status" value="1"/>
</dbReference>
<dbReference type="GO" id="GO:0030203">
    <property type="term" value="P:glycosaminoglycan metabolic process"/>
    <property type="evidence" value="ECO:0007669"/>
    <property type="project" value="TreeGrafter"/>
</dbReference>
<dbReference type="InterPro" id="IPR025705">
    <property type="entry name" value="Beta_hexosaminidase_sua/sub"/>
</dbReference>
<dbReference type="InterPro" id="IPR029018">
    <property type="entry name" value="Hex-like_dom2"/>
</dbReference>
<comment type="caution">
    <text evidence="11">The sequence shown here is derived from an EMBL/GenBank/DDBJ whole genome shotgun (WGS) entry which is preliminary data.</text>
</comment>
<dbReference type="InParanoid" id="A0A4R6QQI4"/>
<dbReference type="GO" id="GO:0004563">
    <property type="term" value="F:beta-N-acetylhexosaminidase activity"/>
    <property type="evidence" value="ECO:0007669"/>
    <property type="project" value="UniProtKB-EC"/>
</dbReference>
<feature type="domain" description="Glycoside hydrolase family 20 catalytic" evidence="9">
    <location>
        <begin position="483"/>
        <end position="524"/>
    </location>
</feature>
<dbReference type="SUPFAM" id="SSF51445">
    <property type="entry name" value="(Trans)glycosidases"/>
    <property type="match status" value="1"/>
</dbReference>
<evidence type="ECO:0000313" key="12">
    <source>
        <dbReference type="Proteomes" id="UP000295361"/>
    </source>
</evidence>
<dbReference type="GO" id="GO:0005975">
    <property type="term" value="P:carbohydrate metabolic process"/>
    <property type="evidence" value="ECO:0007669"/>
    <property type="project" value="InterPro"/>
</dbReference>
<evidence type="ECO:0000256" key="8">
    <source>
        <dbReference type="PIRSR" id="PIRSR625705-1"/>
    </source>
</evidence>
<feature type="domain" description="Glycoside hydrolase family 20 catalytic" evidence="9">
    <location>
        <begin position="110"/>
        <end position="351"/>
    </location>
</feature>
<keyword evidence="12" id="KW-1185">Reference proteome</keyword>
<protein>
    <recommendedName>
        <fullName evidence="3">beta-N-acetylhexosaminidase</fullName>
        <ecNumber evidence="3">3.2.1.52</ecNumber>
    </recommendedName>
    <alternativeName>
        <fullName evidence="6">Beta-N-acetylhexosaminidase</fullName>
    </alternativeName>
    <alternativeName>
        <fullName evidence="7">N-acetyl-beta-glucosaminidase</fullName>
    </alternativeName>
</protein>
<dbReference type="AlphaFoldDB" id="A0A4R6QQI4"/>
<comment type="catalytic activity">
    <reaction evidence="1">
        <text>Hydrolysis of terminal non-reducing N-acetyl-D-hexosamine residues in N-acetyl-beta-D-hexosaminides.</text>
        <dbReference type="EC" id="3.2.1.52"/>
    </reaction>
</comment>
<feature type="active site" description="Proton donor" evidence="8">
    <location>
        <position position="266"/>
    </location>
</feature>
<dbReference type="GO" id="GO:0016020">
    <property type="term" value="C:membrane"/>
    <property type="evidence" value="ECO:0007669"/>
    <property type="project" value="TreeGrafter"/>
</dbReference>
<gene>
    <name evidence="11" type="ORF">DES47_1021038</name>
</gene>
<keyword evidence="5" id="KW-0326">Glycosidase</keyword>
<dbReference type="PRINTS" id="PR00738">
    <property type="entry name" value="GLHYDRLASE20"/>
</dbReference>
<organism evidence="11 12">
    <name type="scientific">Roseateles toxinivorans</name>
    <dbReference type="NCBI Taxonomy" id="270368"/>
    <lineage>
        <taxon>Bacteria</taxon>
        <taxon>Pseudomonadati</taxon>
        <taxon>Pseudomonadota</taxon>
        <taxon>Betaproteobacteria</taxon>
        <taxon>Burkholderiales</taxon>
        <taxon>Sphaerotilaceae</taxon>
        <taxon>Roseateles</taxon>
    </lineage>
</organism>
<evidence type="ECO:0000256" key="6">
    <source>
        <dbReference type="ARBA" id="ARBA00030512"/>
    </source>
</evidence>
<dbReference type="EC" id="3.2.1.52" evidence="3"/>
<keyword evidence="4" id="KW-0378">Hydrolase</keyword>
<evidence type="ECO:0000313" key="11">
    <source>
        <dbReference type="EMBL" id="TDP73276.1"/>
    </source>
</evidence>
<dbReference type="Proteomes" id="UP000295361">
    <property type="component" value="Unassembled WGS sequence"/>
</dbReference>
<evidence type="ECO:0000259" key="10">
    <source>
        <dbReference type="Pfam" id="PF02838"/>
    </source>
</evidence>
<dbReference type="Gene3D" id="3.30.379.10">
    <property type="entry name" value="Chitobiase/beta-hexosaminidase domain 2-like"/>
    <property type="match status" value="1"/>
</dbReference>
<dbReference type="Gene3D" id="3.20.20.80">
    <property type="entry name" value="Glycosidases"/>
    <property type="match status" value="2"/>
</dbReference>
<evidence type="ECO:0000256" key="5">
    <source>
        <dbReference type="ARBA" id="ARBA00023295"/>
    </source>
</evidence>
<evidence type="ECO:0000259" key="9">
    <source>
        <dbReference type="Pfam" id="PF00728"/>
    </source>
</evidence>
<proteinExistence type="inferred from homology"/>
<dbReference type="Pfam" id="PF00728">
    <property type="entry name" value="Glyco_hydro_20"/>
    <property type="match status" value="2"/>
</dbReference>
<evidence type="ECO:0000256" key="1">
    <source>
        <dbReference type="ARBA" id="ARBA00001231"/>
    </source>
</evidence>
<dbReference type="InterPro" id="IPR017853">
    <property type="entry name" value="GH"/>
</dbReference>
<dbReference type="EMBL" id="SNXS01000002">
    <property type="protein sequence ID" value="TDP73276.1"/>
    <property type="molecule type" value="Genomic_DNA"/>
</dbReference>
<evidence type="ECO:0000256" key="3">
    <source>
        <dbReference type="ARBA" id="ARBA00012663"/>
    </source>
</evidence>
<dbReference type="SUPFAM" id="SSF55545">
    <property type="entry name" value="beta-N-acetylhexosaminidase-like domain"/>
    <property type="match status" value="1"/>
</dbReference>
<dbReference type="Pfam" id="PF02838">
    <property type="entry name" value="Glyco_hydro_20b"/>
    <property type="match status" value="1"/>
</dbReference>
<feature type="domain" description="Beta-hexosaminidase bacterial type N-terminal" evidence="10">
    <location>
        <begin position="57"/>
        <end position="107"/>
    </location>
</feature>
<evidence type="ECO:0000256" key="2">
    <source>
        <dbReference type="ARBA" id="ARBA00006285"/>
    </source>
</evidence>
<dbReference type="RefSeq" id="WP_133700671.1">
    <property type="nucleotide sequence ID" value="NZ_SNXS01000002.1"/>
</dbReference>
<dbReference type="InterPro" id="IPR015883">
    <property type="entry name" value="Glyco_hydro_20_cat"/>
</dbReference>
<dbReference type="InterPro" id="IPR015882">
    <property type="entry name" value="HEX_bac_N"/>
</dbReference>
<reference evidence="11 12" key="1">
    <citation type="submission" date="2019-03" db="EMBL/GenBank/DDBJ databases">
        <title>Genomic Encyclopedia of Type Strains, Phase IV (KMG-IV): sequencing the most valuable type-strain genomes for metagenomic binning, comparative biology and taxonomic classification.</title>
        <authorList>
            <person name="Goeker M."/>
        </authorList>
    </citation>
    <scope>NUCLEOTIDE SEQUENCE [LARGE SCALE GENOMIC DNA]</scope>
    <source>
        <strain evidence="11 12">DSM 16998</strain>
    </source>
</reference>
<sequence length="725" mass="79311">MLPLMPWPRELTCLGGHLPGATVPALPGTRSALSAWPGLPGLRLLLDRPDDGAPPPPAMDEGYRLAVRPDGIVLQAATVFGALRGLQTLAQLLGASTDLPCVEIEDAPRFPWRGLLIDSARRHLPLPVLKRQLDGMAAAKLNVLHWHLTDDQGWRLASDRYPQLQAKASGGAFYTLDEARELVAYAGERGIRVVPELDVPGHATALGAAYPELMSAPGPAAPERGFGVFKPCLDPRKPEVAEFLEHLVGEWAQAFPDPYFHIGGDEVEPSHWLALGLEPARAQADFNQAMAALLARHGKRMVGWDEIAGPDLPKHVLVQSWRGPDSLADAARAGYEVLLSAGFYLDQPQTSAFHWRRPVLPPVAMLPIREMQQHWRLDVHLRVQCLRAELGLAQAADGTWQGWIAFDGQARQLLADVHWRGAEMPELHFALDTWMGETAARLRLDGGELQGIVRIANVRYPAVGEAINAEQLARPRLPATLAAPAAQRVLGGEAALWSELVDEHCIDLRLWPRGFAVAERFWSDPVPADEADFYQRLDATSDWAARSIGLAHHAQHEQALLRLAGASNLAALKIFCEVLEPGGYYARQHEKKAAGRYHLDEPLDRLADGLPAENRAMQRLAAVPLDAAGLAQWRAQLLCWQAELPAVQTLLPTQPRLAALRPLAPHWQGLCVLGVELLLVIEQGRVLPYARRAAAQAQIDAAAAMVDEVVLALVAPLERLLDACR</sequence>
<dbReference type="OrthoDB" id="9763537at2"/>
<accession>A0A4R6QQI4</accession>
<dbReference type="PANTHER" id="PTHR22600:SF57">
    <property type="entry name" value="BETA-N-ACETYLHEXOSAMINIDASE"/>
    <property type="match status" value="1"/>
</dbReference>